<dbReference type="EMBL" id="JAIWYP010000002">
    <property type="protein sequence ID" value="KAH3874493.1"/>
    <property type="molecule type" value="Genomic_DNA"/>
</dbReference>
<accession>A0A9D4MDA0</accession>
<dbReference type="GO" id="GO:0003677">
    <property type="term" value="F:DNA binding"/>
    <property type="evidence" value="ECO:0007669"/>
    <property type="project" value="InterPro"/>
</dbReference>
<feature type="compositionally biased region" description="Polar residues" evidence="1">
    <location>
        <begin position="110"/>
        <end position="121"/>
    </location>
</feature>
<name>A0A9D4MDA0_DREPO</name>
<reference evidence="3" key="2">
    <citation type="submission" date="2020-11" db="EMBL/GenBank/DDBJ databases">
        <authorList>
            <person name="McCartney M.A."/>
            <person name="Auch B."/>
            <person name="Kono T."/>
            <person name="Mallez S."/>
            <person name="Becker A."/>
            <person name="Gohl D.M."/>
            <person name="Silverstein K.A.T."/>
            <person name="Koren S."/>
            <person name="Bechman K.B."/>
            <person name="Herman A."/>
            <person name="Abrahante J.E."/>
            <person name="Garbe J."/>
        </authorList>
    </citation>
    <scope>NUCLEOTIDE SEQUENCE</scope>
    <source>
        <strain evidence="3">Duluth1</strain>
        <tissue evidence="3">Whole animal</tissue>
    </source>
</reference>
<dbReference type="Proteomes" id="UP000828390">
    <property type="component" value="Unassembled WGS sequence"/>
</dbReference>
<evidence type="ECO:0000313" key="4">
    <source>
        <dbReference type="Proteomes" id="UP000828390"/>
    </source>
</evidence>
<organism evidence="3 4">
    <name type="scientific">Dreissena polymorpha</name>
    <name type="common">Zebra mussel</name>
    <name type="synonym">Mytilus polymorpha</name>
    <dbReference type="NCBI Taxonomy" id="45954"/>
    <lineage>
        <taxon>Eukaryota</taxon>
        <taxon>Metazoa</taxon>
        <taxon>Spiralia</taxon>
        <taxon>Lophotrochozoa</taxon>
        <taxon>Mollusca</taxon>
        <taxon>Bivalvia</taxon>
        <taxon>Autobranchia</taxon>
        <taxon>Heteroconchia</taxon>
        <taxon>Euheterodonta</taxon>
        <taxon>Imparidentia</taxon>
        <taxon>Neoheterodontei</taxon>
        <taxon>Myida</taxon>
        <taxon>Dreissenoidea</taxon>
        <taxon>Dreissenidae</taxon>
        <taxon>Dreissena</taxon>
    </lineage>
</organism>
<feature type="domain" description="HTH psq-type" evidence="2">
    <location>
        <begin position="1"/>
        <end position="27"/>
    </location>
</feature>
<gene>
    <name evidence="3" type="ORF">DPMN_037738</name>
</gene>
<keyword evidence="4" id="KW-1185">Reference proteome</keyword>
<evidence type="ECO:0000256" key="1">
    <source>
        <dbReference type="SAM" id="MobiDB-lite"/>
    </source>
</evidence>
<feature type="region of interest" description="Disordered" evidence="1">
    <location>
        <begin position="85"/>
        <end position="121"/>
    </location>
</feature>
<protein>
    <recommendedName>
        <fullName evidence="2">HTH psq-type domain-containing protein</fullName>
    </recommendedName>
</protein>
<dbReference type="InterPro" id="IPR009057">
    <property type="entry name" value="Homeodomain-like_sf"/>
</dbReference>
<dbReference type="Pfam" id="PF05225">
    <property type="entry name" value="HTH_psq"/>
    <property type="match status" value="1"/>
</dbReference>
<dbReference type="InterPro" id="IPR007889">
    <property type="entry name" value="HTH_Psq"/>
</dbReference>
<proteinExistence type="predicted"/>
<dbReference type="AlphaFoldDB" id="A0A9D4MDA0"/>
<dbReference type="SUPFAM" id="SSF46689">
    <property type="entry name" value="Homeodomain-like"/>
    <property type="match status" value="1"/>
</dbReference>
<reference evidence="3" key="1">
    <citation type="journal article" date="2019" name="bioRxiv">
        <title>The Genome of the Zebra Mussel, Dreissena polymorpha: A Resource for Invasive Species Research.</title>
        <authorList>
            <person name="McCartney M.A."/>
            <person name="Auch B."/>
            <person name="Kono T."/>
            <person name="Mallez S."/>
            <person name="Zhang Y."/>
            <person name="Obille A."/>
            <person name="Becker A."/>
            <person name="Abrahante J.E."/>
            <person name="Garbe J."/>
            <person name="Badalamenti J.P."/>
            <person name="Herman A."/>
            <person name="Mangelson H."/>
            <person name="Liachko I."/>
            <person name="Sullivan S."/>
            <person name="Sone E.D."/>
            <person name="Koren S."/>
            <person name="Silverstein K.A.T."/>
            <person name="Beckman K.B."/>
            <person name="Gohl D.M."/>
        </authorList>
    </citation>
    <scope>NUCLEOTIDE SEQUENCE</scope>
    <source>
        <strain evidence="3">Duluth1</strain>
        <tissue evidence="3">Whole animal</tissue>
    </source>
</reference>
<evidence type="ECO:0000313" key="3">
    <source>
        <dbReference type="EMBL" id="KAH3874493.1"/>
    </source>
</evidence>
<comment type="caution">
    <text evidence="3">The sequence shown here is derived from an EMBL/GenBank/DDBJ whole genome shotgun (WGS) entry which is preliminary data.</text>
</comment>
<dbReference type="Gene3D" id="1.10.10.60">
    <property type="entry name" value="Homeodomain-like"/>
    <property type="match status" value="1"/>
</dbReference>
<sequence length="121" mass="12979">MTLGQASKTYNIPKTTLHDRVRGKYATDHIGAKTVLSADSVAPLERQPNQSVTPTVMLPNQAGASSEIQPSQSVTPTVILPLQSVAPLDSQPNETDTPNVMLDRPPVTLSVIQPNSPRLSR</sequence>
<evidence type="ECO:0000259" key="2">
    <source>
        <dbReference type="Pfam" id="PF05225"/>
    </source>
</evidence>